<dbReference type="EMBL" id="CP120370">
    <property type="protein sequence ID" value="WEX81789.1"/>
    <property type="molecule type" value="Genomic_DNA"/>
</dbReference>
<keyword evidence="1" id="KW-0812">Transmembrane</keyword>
<reference evidence="2 3" key="1">
    <citation type="submission" date="2023-03" db="EMBL/GenBank/DDBJ databases">
        <authorList>
            <person name="Kaur S."/>
            <person name="Espinosa-Saiz D."/>
            <person name="Velazquez E."/>
            <person name="Menendez E."/>
            <person name="diCenzo G.C."/>
        </authorList>
    </citation>
    <scope>NUCLEOTIDE SEQUENCE [LARGE SCALE GENOMIC DNA]</scope>
    <source>
        <strain evidence="2 3">LMG 27395</strain>
    </source>
</reference>
<sequence>MIAISDLTIDDVRKLDFAKLDGAVKEALPIDASTIRGQFDGVLKPRALDDMRVASSSIASIRHHAGISSVFKVIERADSPAELDRFKSLAKGLGDRTDGVIRLFGKGAIRLADLMFEIAFAIAWCFGAAWTGISFLLKLRRLFRSRTV</sequence>
<proteinExistence type="predicted"/>
<keyword evidence="1" id="KW-0472">Membrane</keyword>
<evidence type="ECO:0000256" key="1">
    <source>
        <dbReference type="SAM" id="Phobius"/>
    </source>
</evidence>
<evidence type="ECO:0000313" key="3">
    <source>
        <dbReference type="Proteomes" id="UP001235547"/>
    </source>
</evidence>
<gene>
    <name evidence="2" type="ORF">PYH38_000088</name>
</gene>
<accession>A0ABY8CT74</accession>
<organism evidence="2 3">
    <name type="scientific">Sinorhizobium numidicum</name>
    <dbReference type="NCBI Taxonomy" id="680248"/>
    <lineage>
        <taxon>Bacteria</taxon>
        <taxon>Pseudomonadati</taxon>
        <taxon>Pseudomonadota</taxon>
        <taxon>Alphaproteobacteria</taxon>
        <taxon>Hyphomicrobiales</taxon>
        <taxon>Rhizobiaceae</taxon>
        <taxon>Sinorhizobium/Ensifer group</taxon>
        <taxon>Sinorhizobium</taxon>
    </lineage>
</organism>
<dbReference type="Proteomes" id="UP001235547">
    <property type="component" value="Chromosome 2"/>
</dbReference>
<evidence type="ECO:0000313" key="2">
    <source>
        <dbReference type="EMBL" id="WEX81789.1"/>
    </source>
</evidence>
<dbReference type="RefSeq" id="WP_280732543.1">
    <property type="nucleotide sequence ID" value="NZ_CP120367.1"/>
</dbReference>
<protein>
    <submittedName>
        <fullName evidence="2">Uncharacterized protein</fullName>
    </submittedName>
</protein>
<keyword evidence="3" id="KW-1185">Reference proteome</keyword>
<keyword evidence="1" id="KW-1133">Transmembrane helix</keyword>
<name>A0ABY8CT74_9HYPH</name>
<feature type="transmembrane region" description="Helical" evidence="1">
    <location>
        <begin position="118"/>
        <end position="137"/>
    </location>
</feature>